<dbReference type="EMBL" id="CM056778">
    <property type="protein sequence ID" value="KAJ8736082.1"/>
    <property type="molecule type" value="Genomic_DNA"/>
</dbReference>
<accession>A0ACC2RBD4</accession>
<organism evidence="1 2">
    <name type="scientific">Mythimna loreyi</name>
    <dbReference type="NCBI Taxonomy" id="667449"/>
    <lineage>
        <taxon>Eukaryota</taxon>
        <taxon>Metazoa</taxon>
        <taxon>Ecdysozoa</taxon>
        <taxon>Arthropoda</taxon>
        <taxon>Hexapoda</taxon>
        <taxon>Insecta</taxon>
        <taxon>Pterygota</taxon>
        <taxon>Neoptera</taxon>
        <taxon>Endopterygota</taxon>
        <taxon>Lepidoptera</taxon>
        <taxon>Glossata</taxon>
        <taxon>Ditrysia</taxon>
        <taxon>Noctuoidea</taxon>
        <taxon>Noctuidae</taxon>
        <taxon>Noctuinae</taxon>
        <taxon>Hadenini</taxon>
        <taxon>Mythimna</taxon>
    </lineage>
</organism>
<protein>
    <submittedName>
        <fullName evidence="1">Uncharacterized protein</fullName>
    </submittedName>
</protein>
<proteinExistence type="predicted"/>
<dbReference type="Proteomes" id="UP001231649">
    <property type="component" value="Chromosome 2"/>
</dbReference>
<sequence length="368" mass="42024">MLTRLRFRRDFRLIVRCLADKPSDSDGKAPESKAKPAEPQKSSDNATEKIQELLKLMMAEPKIKESEYKDKFASAPVIQRKKKSDEIEVKTEQIEESITKAAGDVAQALGGDVKQTEAELLSRVLGKINQTSTTLSDLLVGMKIDRSKEPEERQKPETRGQQVKRLMSQSKSETQQTRYSQRKGRAAGGEQKAEGRDERSRRPSPQQPTSVTTVNIFSGEPLGIFRPKESNYGTKLDVWENLQQRELTLATSQPPVNYFQKMALWTEQGKIWKFPINNEQGLEEEQNVHFSEHIFLDSHLEGWCPKKGPIRHFMELVCVGLSKNAFYTVKEKKDHIMWYKEYFESKKDILSEVGAWETQTAGAEAKQS</sequence>
<reference evidence="1" key="1">
    <citation type="submission" date="2023-03" db="EMBL/GenBank/DDBJ databases">
        <title>Chromosome-level genomes of two armyworms, Mythimna separata and Mythimna loreyi, provide insights into the biosynthesis and reception of sex pheromones.</title>
        <authorList>
            <person name="Zhao H."/>
        </authorList>
    </citation>
    <scope>NUCLEOTIDE SEQUENCE</scope>
    <source>
        <strain evidence="1">BeijingLab</strain>
    </source>
</reference>
<evidence type="ECO:0000313" key="1">
    <source>
        <dbReference type="EMBL" id="KAJ8736082.1"/>
    </source>
</evidence>
<keyword evidence="2" id="KW-1185">Reference proteome</keyword>
<evidence type="ECO:0000313" key="2">
    <source>
        <dbReference type="Proteomes" id="UP001231649"/>
    </source>
</evidence>
<gene>
    <name evidence="1" type="ORF">PYW08_006738</name>
</gene>
<name>A0ACC2RBD4_9NEOP</name>
<comment type="caution">
    <text evidence="1">The sequence shown here is derived from an EMBL/GenBank/DDBJ whole genome shotgun (WGS) entry which is preliminary data.</text>
</comment>